<dbReference type="GO" id="GO:0000155">
    <property type="term" value="F:phosphorelay sensor kinase activity"/>
    <property type="evidence" value="ECO:0007669"/>
    <property type="project" value="InterPro"/>
</dbReference>
<gene>
    <name evidence="1" type="ordered locus">Dacet_0994</name>
</gene>
<dbReference type="Proteomes" id="UP000002012">
    <property type="component" value="Chromosome"/>
</dbReference>
<dbReference type="HOGENOM" id="CLU_1425879_0_0_0"/>
<dbReference type="InterPro" id="IPR036097">
    <property type="entry name" value="HisK_dim/P_sf"/>
</dbReference>
<dbReference type="PaxDb" id="522772-Dacet_0994"/>
<evidence type="ECO:0000313" key="1">
    <source>
        <dbReference type="EMBL" id="ADD67770.1"/>
    </source>
</evidence>
<keyword evidence="2" id="KW-1185">Reference proteome</keyword>
<reference evidence="1 2" key="1">
    <citation type="journal article" date="2010" name="Stand. Genomic Sci.">
        <title>Complete genome sequence of Denitrovibrio acetiphilus type strain (N2460).</title>
        <authorList>
            <person name="Kiss H."/>
            <person name="Lang E."/>
            <person name="Lapidus A."/>
            <person name="Copeland A."/>
            <person name="Nolan M."/>
            <person name="Glavina Del Rio T."/>
            <person name="Chen F."/>
            <person name="Lucas S."/>
            <person name="Tice H."/>
            <person name="Cheng J.F."/>
            <person name="Han C."/>
            <person name="Goodwin L."/>
            <person name="Pitluck S."/>
            <person name="Liolios K."/>
            <person name="Pati A."/>
            <person name="Ivanova N."/>
            <person name="Mavromatis K."/>
            <person name="Chen A."/>
            <person name="Palaniappan K."/>
            <person name="Land M."/>
            <person name="Hauser L."/>
            <person name="Chang Y.J."/>
            <person name="Jeffries C.D."/>
            <person name="Detter J.C."/>
            <person name="Brettin T."/>
            <person name="Spring S."/>
            <person name="Rohde M."/>
            <person name="Goker M."/>
            <person name="Woyke T."/>
            <person name="Bristow J."/>
            <person name="Eisen J.A."/>
            <person name="Markowitz V."/>
            <person name="Hugenholtz P."/>
            <person name="Kyrpides N.C."/>
            <person name="Klenk H.P."/>
        </authorList>
    </citation>
    <scope>NUCLEOTIDE SEQUENCE [LARGE SCALE GENOMIC DNA]</scope>
    <source>
        <strain evidence="2">DSM 12809 / NBRC 114555 / N2460</strain>
    </source>
</reference>
<organism evidence="1 2">
    <name type="scientific">Denitrovibrio acetiphilus (strain DSM 12809 / NBRC 114555 / N2460)</name>
    <dbReference type="NCBI Taxonomy" id="522772"/>
    <lineage>
        <taxon>Bacteria</taxon>
        <taxon>Pseudomonadati</taxon>
        <taxon>Deferribacterota</taxon>
        <taxon>Deferribacteres</taxon>
        <taxon>Deferribacterales</taxon>
        <taxon>Geovibrionaceae</taxon>
        <taxon>Denitrovibrio</taxon>
    </lineage>
</organism>
<dbReference type="InParanoid" id="D4H6Q4"/>
<accession>D4H6Q4</accession>
<dbReference type="STRING" id="522772.Dacet_0994"/>
<dbReference type="EMBL" id="CP001968">
    <property type="protein sequence ID" value="ADD67770.1"/>
    <property type="molecule type" value="Genomic_DNA"/>
</dbReference>
<protein>
    <submittedName>
        <fullName evidence="1">Uncharacterized protein</fullName>
    </submittedName>
</protein>
<sequence>MRGGLLNSLFDLIGSESTIHYAVLNPHDNTLYDISDSLQNITGAKDYQNKMLREVIGCLDTSDCANSAVRLDMTNKDKIIHVFECKALKKQLFVIKFKTVIDGKDKHVVLFTDTDNTSLNTKLMNDLDSIITHELRNTLNHLSLINNCLLERFSGNELDDFQELLSLSEQNVMVIDKIISIYGDIKNNIP</sequence>
<dbReference type="AlphaFoldDB" id="D4H6Q4"/>
<evidence type="ECO:0000313" key="2">
    <source>
        <dbReference type="Proteomes" id="UP000002012"/>
    </source>
</evidence>
<name>D4H6Q4_DENA2</name>
<proteinExistence type="predicted"/>
<dbReference type="KEGG" id="dap:Dacet_0994"/>
<dbReference type="SUPFAM" id="SSF47384">
    <property type="entry name" value="Homodimeric domain of signal transducing histidine kinase"/>
    <property type="match status" value="1"/>
</dbReference>